<organism evidence="1 2">
    <name type="scientific">Capsicum annuum</name>
    <name type="common">Capsicum pepper</name>
    <dbReference type="NCBI Taxonomy" id="4072"/>
    <lineage>
        <taxon>Eukaryota</taxon>
        <taxon>Viridiplantae</taxon>
        <taxon>Streptophyta</taxon>
        <taxon>Embryophyta</taxon>
        <taxon>Tracheophyta</taxon>
        <taxon>Spermatophyta</taxon>
        <taxon>Magnoliopsida</taxon>
        <taxon>eudicotyledons</taxon>
        <taxon>Gunneridae</taxon>
        <taxon>Pentapetalae</taxon>
        <taxon>asterids</taxon>
        <taxon>lamiids</taxon>
        <taxon>Solanales</taxon>
        <taxon>Solanaceae</taxon>
        <taxon>Solanoideae</taxon>
        <taxon>Capsiceae</taxon>
        <taxon>Capsicum</taxon>
    </lineage>
</organism>
<dbReference type="InterPro" id="IPR038718">
    <property type="entry name" value="SNF2-like_sf"/>
</dbReference>
<evidence type="ECO:0000313" key="2">
    <source>
        <dbReference type="Proteomes" id="UP000222542"/>
    </source>
</evidence>
<name>A0A2G2Z7U1_CAPAN</name>
<dbReference type="Gene3D" id="3.40.50.10810">
    <property type="entry name" value="Tandem AAA-ATPase domain"/>
    <property type="match status" value="1"/>
</dbReference>
<reference evidence="1 2" key="1">
    <citation type="journal article" date="2014" name="Nat. Genet.">
        <title>Genome sequence of the hot pepper provides insights into the evolution of pungency in Capsicum species.</title>
        <authorList>
            <person name="Kim S."/>
            <person name="Park M."/>
            <person name="Yeom S.I."/>
            <person name="Kim Y.M."/>
            <person name="Lee J.M."/>
            <person name="Lee H.A."/>
            <person name="Seo E."/>
            <person name="Choi J."/>
            <person name="Cheong K."/>
            <person name="Kim K.T."/>
            <person name="Jung K."/>
            <person name="Lee G.W."/>
            <person name="Oh S.K."/>
            <person name="Bae C."/>
            <person name="Kim S.B."/>
            <person name="Lee H.Y."/>
            <person name="Kim S.Y."/>
            <person name="Kim M.S."/>
            <person name="Kang B.C."/>
            <person name="Jo Y.D."/>
            <person name="Yang H.B."/>
            <person name="Jeong H.J."/>
            <person name="Kang W.H."/>
            <person name="Kwon J.K."/>
            <person name="Shin C."/>
            <person name="Lim J.Y."/>
            <person name="Park J.H."/>
            <person name="Huh J.H."/>
            <person name="Kim J.S."/>
            <person name="Kim B.D."/>
            <person name="Cohen O."/>
            <person name="Paran I."/>
            <person name="Suh M.C."/>
            <person name="Lee S.B."/>
            <person name="Kim Y.K."/>
            <person name="Shin Y."/>
            <person name="Noh S.J."/>
            <person name="Park J."/>
            <person name="Seo Y.S."/>
            <person name="Kwon S.Y."/>
            <person name="Kim H.A."/>
            <person name="Park J.M."/>
            <person name="Kim H.J."/>
            <person name="Choi S.B."/>
            <person name="Bosland P.W."/>
            <person name="Reeves G."/>
            <person name="Jo S.H."/>
            <person name="Lee B.W."/>
            <person name="Cho H.T."/>
            <person name="Choi H.S."/>
            <person name="Lee M.S."/>
            <person name="Yu Y."/>
            <person name="Do Choi Y."/>
            <person name="Park B.S."/>
            <person name="van Deynze A."/>
            <person name="Ashrafi H."/>
            <person name="Hill T."/>
            <person name="Kim W.T."/>
            <person name="Pai H.S."/>
            <person name="Ahn H.K."/>
            <person name="Yeam I."/>
            <person name="Giovannoni J.J."/>
            <person name="Rose J.K."/>
            <person name="Sorensen I."/>
            <person name="Lee S.J."/>
            <person name="Kim R.W."/>
            <person name="Choi I.Y."/>
            <person name="Choi B.S."/>
            <person name="Lim J.S."/>
            <person name="Lee Y.H."/>
            <person name="Choi D."/>
        </authorList>
    </citation>
    <scope>NUCLEOTIDE SEQUENCE [LARGE SCALE GENOMIC DNA]</scope>
    <source>
        <strain evidence="2">cv. CM334</strain>
    </source>
</reference>
<gene>
    <name evidence="1" type="ORF">T459_16091</name>
</gene>
<dbReference type="EMBL" id="AYRZ02000006">
    <property type="protein sequence ID" value="PHT78039.1"/>
    <property type="molecule type" value="Genomic_DNA"/>
</dbReference>
<evidence type="ECO:0000313" key="1">
    <source>
        <dbReference type="EMBL" id="PHT78039.1"/>
    </source>
</evidence>
<proteinExistence type="predicted"/>
<dbReference type="Proteomes" id="UP000222542">
    <property type="component" value="Unassembled WGS sequence"/>
</dbReference>
<reference evidence="1 2" key="2">
    <citation type="journal article" date="2017" name="Genome Biol.">
        <title>New reference genome sequences of hot pepper reveal the massive evolution of plant disease-resistance genes by retroduplication.</title>
        <authorList>
            <person name="Kim S."/>
            <person name="Park J."/>
            <person name="Yeom S.I."/>
            <person name="Kim Y.M."/>
            <person name="Seo E."/>
            <person name="Kim K.T."/>
            <person name="Kim M.S."/>
            <person name="Lee J.M."/>
            <person name="Cheong K."/>
            <person name="Shin H.S."/>
            <person name="Kim S.B."/>
            <person name="Han K."/>
            <person name="Lee J."/>
            <person name="Park M."/>
            <person name="Lee H.A."/>
            <person name="Lee H.Y."/>
            <person name="Lee Y."/>
            <person name="Oh S."/>
            <person name="Lee J.H."/>
            <person name="Choi E."/>
            <person name="Choi E."/>
            <person name="Lee S.E."/>
            <person name="Jeon J."/>
            <person name="Kim H."/>
            <person name="Choi G."/>
            <person name="Song H."/>
            <person name="Lee J."/>
            <person name="Lee S.C."/>
            <person name="Kwon J.K."/>
            <person name="Lee H.Y."/>
            <person name="Koo N."/>
            <person name="Hong Y."/>
            <person name="Kim R.W."/>
            <person name="Kang W.H."/>
            <person name="Huh J.H."/>
            <person name="Kang B.C."/>
            <person name="Yang T.J."/>
            <person name="Lee Y.H."/>
            <person name="Bennetzen J.L."/>
            <person name="Choi D."/>
        </authorList>
    </citation>
    <scope>NUCLEOTIDE SEQUENCE [LARGE SCALE GENOMIC DNA]</scope>
    <source>
        <strain evidence="2">cv. CM334</strain>
    </source>
</reference>
<dbReference type="Gramene" id="PHT78039">
    <property type="protein sequence ID" value="PHT78039"/>
    <property type="gene ID" value="T459_16091"/>
</dbReference>
<dbReference type="STRING" id="4072.A0A2G2Z7U1"/>
<accession>A0A2G2Z7U1</accession>
<dbReference type="AlphaFoldDB" id="A0A2G2Z7U1"/>
<comment type="caution">
    <text evidence="1">The sequence shown here is derived from an EMBL/GenBank/DDBJ whole genome shotgun (WGS) entry which is preliminary data.</text>
</comment>
<protein>
    <submittedName>
        <fullName evidence="1">Uncharacterized protein</fullName>
    </submittedName>
</protein>
<keyword evidence="2" id="KW-1185">Reference proteome</keyword>
<sequence length="76" mass="8421">MKRKAVKTKRRVMVEEERSCVSIEDSTLTEKERADKELAELLTGGTLKSYLLKGVKLLISLSINGLNGILADQMGL</sequence>
<dbReference type="PANTHER" id="PTHR10799">
    <property type="entry name" value="SNF2/RAD54 HELICASE FAMILY"/>
    <property type="match status" value="1"/>
</dbReference>